<feature type="compositionally biased region" description="Polar residues" evidence="2">
    <location>
        <begin position="115"/>
        <end position="125"/>
    </location>
</feature>
<dbReference type="OrthoDB" id="3438840at2759"/>
<gene>
    <name evidence="3" type="ORF">ESCO_000958</name>
</gene>
<keyword evidence="1" id="KW-0175">Coiled coil</keyword>
<evidence type="ECO:0000313" key="4">
    <source>
        <dbReference type="Proteomes" id="UP000053831"/>
    </source>
</evidence>
<feature type="compositionally biased region" description="Basic and acidic residues" evidence="2">
    <location>
        <begin position="533"/>
        <end position="554"/>
    </location>
</feature>
<keyword evidence="4" id="KW-1185">Reference proteome</keyword>
<name>A0A0M8N3T9_ESCWE</name>
<evidence type="ECO:0000256" key="1">
    <source>
        <dbReference type="SAM" id="Coils"/>
    </source>
</evidence>
<feature type="coiled-coil region" evidence="1">
    <location>
        <begin position="225"/>
        <end position="252"/>
    </location>
</feature>
<evidence type="ECO:0000313" key="3">
    <source>
        <dbReference type="EMBL" id="KOS19370.1"/>
    </source>
</evidence>
<sequence>MTTQLISTKRHDSRHDASESTMPIGPQPGSPTLTNPDMILPDYNELMGYNDLPVPQRPLWNSSHSIQDGFQFVDNNFYANPNPLTTPILYGNGTMLSDIGEVTEVESNAGGPNTRGPSRRTTLGSTEDVARLPQAHPRSTKPKFFTAGRRFSTDSTSTIGAGERAAFFDFDDTISNGGDSICQGDDEESLASSYAEDLVGAQSIQVARRMSLRRINDEASANSMSKRAEEILANAKQRLTDMEDNLSRARTLSYSLKRDGSTPGPVGRSASTTYRGSSVPPGASIHRKNMSEDALTNPKVGSAGVQRSASALGSAGGYRRALPASKSAEPLSPEPNRGAYALTHRHPDMPLEPLGEDDYTDTISGRLGGVGSPASAIFESDSPRSSSTVRDLQDQMNGLKGKISSLREQARVDSLKRRSLQSLRTPSPLIYADWSSVLTDARKQHSSDNDPVVAELKNGLGDDGDGNVTPRQERFSGFDAVPEEEMDEAVTPVQKVRASHRQSLQRIPPPRRNILNGPGPDAAVQVVPAAERATQESQKKAADGQRKEQQRKPEAVNNSGALRNGKPAINHGSDEAMDNQGYESESGESLYHEAIQHQISHEDRADAFDYEHFFLHSAMSNMRARSGSVDSVESTDSVETARGPTEPGPRRRPSVDTMASADSFETATEGMGGSSRSSSAQGYRVYMPTNIHKNGRPVSILSFQGSSSGSDSTAVPSQDGRRRPSSMQLRPASVSVSAKPSYSSIESTGTTRSFPLVNKARRTSSSISSHNGVLTPPGSSPDHGARTTPKPGLKEAPTIHVQEKTDDRGMRGASPAVQMLAPADQRTVEALVAGMGKCILVLGEPSGGVNGAHDVYRRRLEMARQILEGTLELP</sequence>
<evidence type="ECO:0000256" key="2">
    <source>
        <dbReference type="SAM" id="MobiDB-lite"/>
    </source>
</evidence>
<feature type="region of interest" description="Disordered" evidence="2">
    <location>
        <begin position="1"/>
        <end position="35"/>
    </location>
</feature>
<comment type="caution">
    <text evidence="3">The sequence shown here is derived from an EMBL/GenBank/DDBJ whole genome shotgun (WGS) entry which is preliminary data.</text>
</comment>
<reference evidence="3 4" key="1">
    <citation type="submission" date="2015-07" db="EMBL/GenBank/DDBJ databases">
        <title>The genome of the fungus Escovopsis weberi, a specialized disease agent of ant agriculture.</title>
        <authorList>
            <person name="de Man T.J."/>
            <person name="Stajich J.E."/>
            <person name="Kubicek C.P."/>
            <person name="Chenthamara K."/>
            <person name="Atanasova L."/>
            <person name="Druzhinina I.S."/>
            <person name="Birnbaum S."/>
            <person name="Barribeau S.M."/>
            <person name="Teiling C."/>
            <person name="Suen G."/>
            <person name="Currie C."/>
            <person name="Gerardo N.M."/>
        </authorList>
    </citation>
    <scope>NUCLEOTIDE SEQUENCE [LARGE SCALE GENOMIC DNA]</scope>
</reference>
<protein>
    <submittedName>
        <fullName evidence="3">Uncharacterized protein</fullName>
    </submittedName>
</protein>
<dbReference type="EMBL" id="LGSR01000020">
    <property type="protein sequence ID" value="KOS19370.1"/>
    <property type="molecule type" value="Genomic_DNA"/>
</dbReference>
<organism evidence="3 4">
    <name type="scientific">Escovopsis weberi</name>
    <dbReference type="NCBI Taxonomy" id="150374"/>
    <lineage>
        <taxon>Eukaryota</taxon>
        <taxon>Fungi</taxon>
        <taxon>Dikarya</taxon>
        <taxon>Ascomycota</taxon>
        <taxon>Pezizomycotina</taxon>
        <taxon>Sordariomycetes</taxon>
        <taxon>Hypocreomycetidae</taxon>
        <taxon>Hypocreales</taxon>
        <taxon>Hypocreaceae</taxon>
        <taxon>Escovopsis</taxon>
    </lineage>
</organism>
<accession>A0A0M8N3T9</accession>
<feature type="region of interest" description="Disordered" evidence="2">
    <location>
        <begin position="105"/>
        <end position="127"/>
    </location>
</feature>
<feature type="region of interest" description="Disordered" evidence="2">
    <location>
        <begin position="690"/>
        <end position="796"/>
    </location>
</feature>
<feature type="compositionally biased region" description="Polar residues" evidence="2">
    <location>
        <begin position="763"/>
        <end position="772"/>
    </location>
</feature>
<feature type="region of interest" description="Disordered" evidence="2">
    <location>
        <begin position="498"/>
        <end position="582"/>
    </location>
</feature>
<dbReference type="STRING" id="150374.A0A0M8N3T9"/>
<feature type="region of interest" description="Disordered" evidence="2">
    <location>
        <begin position="322"/>
        <end position="389"/>
    </location>
</feature>
<feature type="compositionally biased region" description="Low complexity" evidence="2">
    <location>
        <begin position="699"/>
        <end position="717"/>
    </location>
</feature>
<dbReference type="Proteomes" id="UP000053831">
    <property type="component" value="Unassembled WGS sequence"/>
</dbReference>
<proteinExistence type="predicted"/>
<feature type="compositionally biased region" description="Basic and acidic residues" evidence="2">
    <location>
        <begin position="9"/>
        <end position="18"/>
    </location>
</feature>
<feature type="region of interest" description="Disordered" evidence="2">
    <location>
        <begin position="626"/>
        <end position="657"/>
    </location>
</feature>
<dbReference type="AlphaFoldDB" id="A0A0M8N3T9"/>
<feature type="compositionally biased region" description="Low complexity" evidence="2">
    <location>
        <begin position="731"/>
        <end position="744"/>
    </location>
</feature>
<feature type="region of interest" description="Disordered" evidence="2">
    <location>
        <begin position="254"/>
        <end position="286"/>
    </location>
</feature>
<feature type="compositionally biased region" description="Low complexity" evidence="2">
    <location>
        <begin position="628"/>
        <end position="645"/>
    </location>
</feature>